<dbReference type="PIRSF" id="PIRSF000443">
    <property type="entry name" value="Homoser_Ac_trans"/>
    <property type="match status" value="1"/>
</dbReference>
<dbReference type="Pfam" id="PF00561">
    <property type="entry name" value="Abhydrolase_1"/>
    <property type="match status" value="1"/>
</dbReference>
<dbReference type="SUPFAM" id="SSF53474">
    <property type="entry name" value="alpha/beta-Hydrolases"/>
    <property type="match status" value="1"/>
</dbReference>
<dbReference type="GO" id="GO:0009086">
    <property type="term" value="P:methionine biosynthetic process"/>
    <property type="evidence" value="ECO:0007669"/>
    <property type="project" value="TreeGrafter"/>
</dbReference>
<evidence type="ECO:0000259" key="3">
    <source>
        <dbReference type="Pfam" id="PF00561"/>
    </source>
</evidence>
<accession>A0A381V205</accession>
<dbReference type="EMBL" id="UINC01007644">
    <property type="protein sequence ID" value="SVA34409.1"/>
    <property type="molecule type" value="Genomic_DNA"/>
</dbReference>
<organism evidence="4">
    <name type="scientific">marine metagenome</name>
    <dbReference type="NCBI Taxonomy" id="408172"/>
    <lineage>
        <taxon>unclassified sequences</taxon>
        <taxon>metagenomes</taxon>
        <taxon>ecological metagenomes</taxon>
    </lineage>
</organism>
<evidence type="ECO:0000256" key="2">
    <source>
        <dbReference type="SAM" id="MobiDB-lite"/>
    </source>
</evidence>
<dbReference type="InterPro" id="IPR008220">
    <property type="entry name" value="HAT_MetX-like"/>
</dbReference>
<dbReference type="AlphaFoldDB" id="A0A381V205"/>
<proteinExistence type="inferred from homology"/>
<sequence>VARKGNEVSAGGPPGSAVGAERWSPPGQETGFMTHERVSGDGTSVDQPRHPRAYTSDLPVTGAWLPGDPVGNRQFTPVGSGRPFVLEGGGVLSDVTMAFETWGELSPAVDNAILVCHALTGDSHAYGEAGDGHATEGWWNGIIGPGCGIDTDRHFVVCVNSLGGCQGSTGPSSINPATGAPYGSSFPTVTTRDIVRCQAAVADHLGIDRWLAVVGGSMGGMQVLEWGVMFPHRVRAIAPIATTLEATAQQVAWSAVGRTALALDPRFRGGDYYDAKPGDGPFAGLAIARSVAQITYRSAEVFDDRFARDLVDPRALFGQWDRFQVESYLDYHGEKLVRRFDANSYLVLNRTMDLHDLARDRGSMELAVQRMAGLPALTLSISSDVLYPLPQQEAIRDAIRAAGGRCDHHVIKSPDGHDGFLLATREVGSYLADFLQEVESS</sequence>
<dbReference type="NCBIfam" id="TIGR01392">
    <property type="entry name" value="homoserO_Ac_trn"/>
    <property type="match status" value="1"/>
</dbReference>
<reference evidence="4" key="1">
    <citation type="submission" date="2018-05" db="EMBL/GenBank/DDBJ databases">
        <authorList>
            <person name="Lanie J.A."/>
            <person name="Ng W.-L."/>
            <person name="Kazmierczak K.M."/>
            <person name="Andrzejewski T.M."/>
            <person name="Davidsen T.M."/>
            <person name="Wayne K.J."/>
            <person name="Tettelin H."/>
            <person name="Glass J.I."/>
            <person name="Rusch D."/>
            <person name="Podicherti R."/>
            <person name="Tsui H.-C.T."/>
            <person name="Winkler M.E."/>
        </authorList>
    </citation>
    <scope>NUCLEOTIDE SEQUENCE</scope>
</reference>
<dbReference type="Gene3D" id="1.10.1740.110">
    <property type="match status" value="1"/>
</dbReference>
<name>A0A381V205_9ZZZZ</name>
<dbReference type="GO" id="GO:0009092">
    <property type="term" value="P:homoserine metabolic process"/>
    <property type="evidence" value="ECO:0007669"/>
    <property type="project" value="TreeGrafter"/>
</dbReference>
<dbReference type="PANTHER" id="PTHR32268:SF11">
    <property type="entry name" value="HOMOSERINE O-ACETYLTRANSFERASE"/>
    <property type="match status" value="1"/>
</dbReference>
<feature type="region of interest" description="Disordered" evidence="2">
    <location>
        <begin position="1"/>
        <end position="58"/>
    </location>
</feature>
<dbReference type="InterPro" id="IPR000073">
    <property type="entry name" value="AB_hydrolase_1"/>
</dbReference>
<dbReference type="NCBIfam" id="NF001209">
    <property type="entry name" value="PRK00175.1"/>
    <property type="match status" value="1"/>
</dbReference>
<feature type="non-terminal residue" evidence="4">
    <location>
        <position position="1"/>
    </location>
</feature>
<evidence type="ECO:0000256" key="1">
    <source>
        <dbReference type="ARBA" id="ARBA00022679"/>
    </source>
</evidence>
<dbReference type="GO" id="GO:0004414">
    <property type="term" value="F:homoserine O-acetyltransferase activity"/>
    <property type="evidence" value="ECO:0007669"/>
    <property type="project" value="TreeGrafter"/>
</dbReference>
<feature type="domain" description="AB hydrolase-1" evidence="3">
    <location>
        <begin position="111"/>
        <end position="330"/>
    </location>
</feature>
<dbReference type="Gene3D" id="3.40.50.1820">
    <property type="entry name" value="alpha/beta hydrolase"/>
    <property type="match status" value="1"/>
</dbReference>
<dbReference type="HAMAP" id="MF_00296">
    <property type="entry name" value="MetX_acyltransf"/>
    <property type="match status" value="1"/>
</dbReference>
<feature type="compositionally biased region" description="Low complexity" evidence="2">
    <location>
        <begin position="8"/>
        <end position="20"/>
    </location>
</feature>
<dbReference type="PANTHER" id="PTHR32268">
    <property type="entry name" value="HOMOSERINE O-ACETYLTRANSFERASE"/>
    <property type="match status" value="1"/>
</dbReference>
<dbReference type="InterPro" id="IPR029058">
    <property type="entry name" value="AB_hydrolase_fold"/>
</dbReference>
<gene>
    <name evidence="4" type="ORF">METZ01_LOCUS87263</name>
</gene>
<keyword evidence="1" id="KW-0808">Transferase</keyword>
<evidence type="ECO:0000313" key="4">
    <source>
        <dbReference type="EMBL" id="SVA34409.1"/>
    </source>
</evidence>
<protein>
    <recommendedName>
        <fullName evidence="3">AB hydrolase-1 domain-containing protein</fullName>
    </recommendedName>
</protein>